<keyword evidence="2" id="KW-1185">Reference proteome</keyword>
<accession>A0A8T0N0K9</accession>
<dbReference type="GO" id="GO:0008374">
    <property type="term" value="F:O-acyltransferase activity"/>
    <property type="evidence" value="ECO:0007669"/>
    <property type="project" value="InterPro"/>
</dbReference>
<dbReference type="Proteomes" id="UP000823388">
    <property type="component" value="Chromosome 9N"/>
</dbReference>
<dbReference type="Pfam" id="PF02450">
    <property type="entry name" value="LCAT"/>
    <property type="match status" value="1"/>
</dbReference>
<dbReference type="InterPro" id="IPR029058">
    <property type="entry name" value="AB_hydrolase_fold"/>
</dbReference>
<gene>
    <name evidence="1" type="ORF">PVAP13_9NG852402</name>
</gene>
<dbReference type="SUPFAM" id="SSF53474">
    <property type="entry name" value="alpha/beta-Hydrolases"/>
    <property type="match status" value="1"/>
</dbReference>
<dbReference type="PANTHER" id="PTHR11440">
    <property type="entry name" value="LECITHIN-CHOLESTEROL ACYLTRANSFERASE-RELATED"/>
    <property type="match status" value="1"/>
</dbReference>
<organism evidence="1 2">
    <name type="scientific">Panicum virgatum</name>
    <name type="common">Blackwell switchgrass</name>
    <dbReference type="NCBI Taxonomy" id="38727"/>
    <lineage>
        <taxon>Eukaryota</taxon>
        <taxon>Viridiplantae</taxon>
        <taxon>Streptophyta</taxon>
        <taxon>Embryophyta</taxon>
        <taxon>Tracheophyta</taxon>
        <taxon>Spermatophyta</taxon>
        <taxon>Magnoliopsida</taxon>
        <taxon>Liliopsida</taxon>
        <taxon>Poales</taxon>
        <taxon>Poaceae</taxon>
        <taxon>PACMAD clade</taxon>
        <taxon>Panicoideae</taxon>
        <taxon>Panicodae</taxon>
        <taxon>Paniceae</taxon>
        <taxon>Panicinae</taxon>
        <taxon>Panicum</taxon>
        <taxon>Panicum sect. Hiantes</taxon>
    </lineage>
</organism>
<comment type="caution">
    <text evidence="1">The sequence shown here is derived from an EMBL/GenBank/DDBJ whole genome shotgun (WGS) entry which is preliminary data.</text>
</comment>
<dbReference type="GO" id="GO:0006629">
    <property type="term" value="P:lipid metabolic process"/>
    <property type="evidence" value="ECO:0007669"/>
    <property type="project" value="InterPro"/>
</dbReference>
<dbReference type="AlphaFoldDB" id="A0A8T0N0K9"/>
<evidence type="ECO:0000313" key="2">
    <source>
        <dbReference type="Proteomes" id="UP000823388"/>
    </source>
</evidence>
<evidence type="ECO:0000313" key="1">
    <source>
        <dbReference type="EMBL" id="KAG2542373.1"/>
    </source>
</evidence>
<dbReference type="EMBL" id="CM029054">
    <property type="protein sequence ID" value="KAG2542373.1"/>
    <property type="molecule type" value="Genomic_DNA"/>
</dbReference>
<protein>
    <submittedName>
        <fullName evidence="1">Uncharacterized protein</fullName>
    </submittedName>
</protein>
<dbReference type="Gene3D" id="3.40.50.1820">
    <property type="entry name" value="alpha/beta hydrolase"/>
    <property type="match status" value="1"/>
</dbReference>
<sequence length="205" mass="22332">MRLVYDPVLRDFRNLPGVKTRVPGFGSAAGSGSKDPQHPEFSLGALRSALERRLGYRDGETLFGAPYDLRYAPPLPGQMSQVYYSRYFRRLARLVEDASRKNHGRPVIVLGHSFGGAVALEFIRNAPLQWRGSFVKHLITVAPTSSGGGHVGSLMAFASGPLGLLFVQAAPKLAMRSMWTVEDLRDCHSQPTVPGGVWEPAAGDN</sequence>
<reference evidence="1" key="1">
    <citation type="submission" date="2020-05" db="EMBL/GenBank/DDBJ databases">
        <title>WGS assembly of Panicum virgatum.</title>
        <authorList>
            <person name="Lovell J.T."/>
            <person name="Jenkins J."/>
            <person name="Shu S."/>
            <person name="Juenger T.E."/>
            <person name="Schmutz J."/>
        </authorList>
    </citation>
    <scope>NUCLEOTIDE SEQUENCE</scope>
    <source>
        <strain evidence="1">AP13</strain>
    </source>
</reference>
<dbReference type="InterPro" id="IPR003386">
    <property type="entry name" value="LACT/PDAT_acylTrfase"/>
</dbReference>
<name>A0A8T0N0K9_PANVG</name>
<proteinExistence type="predicted"/>